<dbReference type="AlphaFoldDB" id="A0A1I2L0C4"/>
<dbReference type="OrthoDB" id="9787476at2"/>
<dbReference type="eggNOG" id="COG1051">
    <property type="taxonomic scope" value="Bacteria"/>
</dbReference>
<dbReference type="EMBL" id="FOOE01000007">
    <property type="protein sequence ID" value="SFF70781.1"/>
    <property type="molecule type" value="Genomic_DNA"/>
</dbReference>
<dbReference type="PRINTS" id="PR00502">
    <property type="entry name" value="NUDIXFAMILY"/>
</dbReference>
<dbReference type="InterPro" id="IPR000086">
    <property type="entry name" value="NUDIX_hydrolase_dom"/>
</dbReference>
<dbReference type="PROSITE" id="PS51462">
    <property type="entry name" value="NUDIX"/>
    <property type="match status" value="1"/>
</dbReference>
<name>A0A1I2L0C4_9CLOT</name>
<proteinExistence type="predicted"/>
<evidence type="ECO:0000313" key="6">
    <source>
        <dbReference type="Proteomes" id="UP000182135"/>
    </source>
</evidence>
<sequence>MDYIKYIRKYMGHRPVILNGTSVLILDQTNKVLLQKRTYPDKIWGLPGGIMEMGESLEETGIREVYEETGLYINNLQLLDIYSGKELYKKLPNEDEFYLVNMVYYTHEYHGEMIVNKEEGLELRFFSLKELPEEMVGSHRKFINDFIKKMNL</sequence>
<dbReference type="InterPro" id="IPR020476">
    <property type="entry name" value="Nudix_hydrolase"/>
</dbReference>
<keyword evidence="6" id="KW-1185">Reference proteome</keyword>
<evidence type="ECO:0000313" key="4">
    <source>
        <dbReference type="EMBL" id="PWL53396.1"/>
    </source>
</evidence>
<dbReference type="RefSeq" id="WP_074845136.1">
    <property type="nucleotide sequence ID" value="NZ_BAAACD010000007.1"/>
</dbReference>
<dbReference type="Pfam" id="PF00293">
    <property type="entry name" value="NUDIX"/>
    <property type="match status" value="1"/>
</dbReference>
<dbReference type="PANTHER" id="PTHR43046:SF2">
    <property type="entry name" value="8-OXO-DGTP DIPHOSPHATASE-RELATED"/>
    <property type="match status" value="1"/>
</dbReference>
<dbReference type="Gene3D" id="3.90.79.10">
    <property type="entry name" value="Nucleoside Triphosphate Pyrophosphohydrolase"/>
    <property type="match status" value="1"/>
</dbReference>
<keyword evidence="2" id="KW-0378">Hydrolase</keyword>
<evidence type="ECO:0000259" key="3">
    <source>
        <dbReference type="PROSITE" id="PS51462"/>
    </source>
</evidence>
<dbReference type="Proteomes" id="UP000246114">
    <property type="component" value="Unassembled WGS sequence"/>
</dbReference>
<feature type="domain" description="Nudix hydrolase" evidence="3">
    <location>
        <begin position="16"/>
        <end position="149"/>
    </location>
</feature>
<evidence type="ECO:0000313" key="7">
    <source>
        <dbReference type="Proteomes" id="UP000246114"/>
    </source>
</evidence>
<organism evidence="5 6">
    <name type="scientific">Clostridium cadaveris</name>
    <dbReference type="NCBI Taxonomy" id="1529"/>
    <lineage>
        <taxon>Bacteria</taxon>
        <taxon>Bacillati</taxon>
        <taxon>Bacillota</taxon>
        <taxon>Clostridia</taxon>
        <taxon>Eubacteriales</taxon>
        <taxon>Clostridiaceae</taxon>
        <taxon>Clostridium</taxon>
    </lineage>
</organism>
<evidence type="ECO:0000256" key="1">
    <source>
        <dbReference type="ARBA" id="ARBA00001946"/>
    </source>
</evidence>
<dbReference type="InterPro" id="IPR015797">
    <property type="entry name" value="NUDIX_hydrolase-like_dom_sf"/>
</dbReference>
<accession>A0A1I2L0C4</accession>
<gene>
    <name evidence="4" type="ORF">DBY38_07825</name>
    <name evidence="5" type="ORF">SAMN04487885_10793</name>
</gene>
<dbReference type="SUPFAM" id="SSF55811">
    <property type="entry name" value="Nudix"/>
    <property type="match status" value="1"/>
</dbReference>
<dbReference type="CDD" id="cd04677">
    <property type="entry name" value="NUDIX_Hydrolase"/>
    <property type="match status" value="1"/>
</dbReference>
<reference evidence="4 7" key="2">
    <citation type="submission" date="2018-03" db="EMBL/GenBank/DDBJ databases">
        <title>The uncultured portion of the human microbiome is neutrally assembled.</title>
        <authorList>
            <person name="Jeraldo P."/>
            <person name="Boardman L."/>
            <person name="White B.A."/>
            <person name="Nelson H."/>
            <person name="Goldenfeld N."/>
            <person name="Chia N."/>
        </authorList>
    </citation>
    <scope>NUCLEOTIDE SEQUENCE [LARGE SCALE GENOMIC DNA]</scope>
    <source>
        <strain evidence="4">CIM:MAG 903</strain>
    </source>
</reference>
<protein>
    <submittedName>
        <fullName evidence="5">ADP-ribose pyrophosphatase YjhB, NUDIX family</fullName>
    </submittedName>
    <submittedName>
        <fullName evidence="4">NUDIX domain-containing protein</fullName>
    </submittedName>
</protein>
<dbReference type="GO" id="GO:0016787">
    <property type="term" value="F:hydrolase activity"/>
    <property type="evidence" value="ECO:0007669"/>
    <property type="project" value="UniProtKB-KW"/>
</dbReference>
<dbReference type="Proteomes" id="UP000182135">
    <property type="component" value="Unassembled WGS sequence"/>
</dbReference>
<reference evidence="5 6" key="1">
    <citation type="submission" date="2016-10" db="EMBL/GenBank/DDBJ databases">
        <authorList>
            <person name="de Groot N.N."/>
        </authorList>
    </citation>
    <scope>NUCLEOTIDE SEQUENCE [LARGE SCALE GENOMIC DNA]</scope>
    <source>
        <strain evidence="5 6">NLAE-zl-G419</strain>
    </source>
</reference>
<evidence type="ECO:0000256" key="2">
    <source>
        <dbReference type="ARBA" id="ARBA00022801"/>
    </source>
</evidence>
<evidence type="ECO:0000313" key="5">
    <source>
        <dbReference type="EMBL" id="SFF70781.1"/>
    </source>
</evidence>
<comment type="cofactor">
    <cofactor evidence="1">
        <name>Mg(2+)</name>
        <dbReference type="ChEBI" id="CHEBI:18420"/>
    </cofactor>
</comment>
<dbReference type="PANTHER" id="PTHR43046">
    <property type="entry name" value="GDP-MANNOSE MANNOSYL HYDROLASE"/>
    <property type="match status" value="1"/>
</dbReference>
<dbReference type="STRING" id="1529.SAMN04487885_10793"/>
<dbReference type="EMBL" id="QAMZ01000037">
    <property type="protein sequence ID" value="PWL53396.1"/>
    <property type="molecule type" value="Genomic_DNA"/>
</dbReference>